<dbReference type="OrthoDB" id="4476837at2759"/>
<comment type="caution">
    <text evidence="1">The sequence shown here is derived from an EMBL/GenBank/DDBJ whole genome shotgun (WGS) entry which is preliminary data.</text>
</comment>
<sequence length="294" mass="31086">MIDAEYPFLVSSATSRASATSSLAISPKDASLKNAVATGTYSSVECSKKTKRVDEILNLGHGMMTFQGDEGEFDLGDQPCCDTHFLCTGDSSVHRPIMVLVLACAAPWLCTPSAQGAEKEEDCTIYGIASDGYTFVFLKIDNGSKPSSHPESNKPPMSPQSRDTDIILLHDNVYHELASSLYGGVTEVQTPLQPAGWRDAAAGLGDVLATVPHSIPPAVRPIALALHVESTGCGYRSPAGFPQLLPTTWGLPSVPPTGATCTPRFASYELGTSAALSLERSVSDMGIEAEDLHV</sequence>
<evidence type="ECO:0000313" key="2">
    <source>
        <dbReference type="Proteomes" id="UP000191342"/>
    </source>
</evidence>
<evidence type="ECO:0000313" key="1">
    <source>
        <dbReference type="EMBL" id="OQE16849.1"/>
    </source>
</evidence>
<keyword evidence="2" id="KW-1185">Reference proteome</keyword>
<accession>A0A1V6ST61</accession>
<reference evidence="2" key="1">
    <citation type="journal article" date="2017" name="Nat. Microbiol.">
        <title>Global analysis of biosynthetic gene clusters reveals vast potential of secondary metabolite production in Penicillium species.</title>
        <authorList>
            <person name="Nielsen J.C."/>
            <person name="Grijseels S."/>
            <person name="Prigent S."/>
            <person name="Ji B."/>
            <person name="Dainat J."/>
            <person name="Nielsen K.F."/>
            <person name="Frisvad J.C."/>
            <person name="Workman M."/>
            <person name="Nielsen J."/>
        </authorList>
    </citation>
    <scope>NUCLEOTIDE SEQUENCE [LARGE SCALE GENOMIC DNA]</scope>
    <source>
        <strain evidence="2">IBT 14082</strain>
    </source>
</reference>
<organism evidence="1 2">
    <name type="scientific">Penicillium flavigenum</name>
    <dbReference type="NCBI Taxonomy" id="254877"/>
    <lineage>
        <taxon>Eukaryota</taxon>
        <taxon>Fungi</taxon>
        <taxon>Dikarya</taxon>
        <taxon>Ascomycota</taxon>
        <taxon>Pezizomycotina</taxon>
        <taxon>Eurotiomycetes</taxon>
        <taxon>Eurotiomycetidae</taxon>
        <taxon>Eurotiales</taxon>
        <taxon>Aspergillaceae</taxon>
        <taxon>Penicillium</taxon>
    </lineage>
</organism>
<name>A0A1V6ST61_9EURO</name>
<proteinExistence type="predicted"/>
<gene>
    <name evidence="1" type="ORF">PENFLA_c026G05504</name>
</gene>
<dbReference type="Proteomes" id="UP000191342">
    <property type="component" value="Unassembled WGS sequence"/>
</dbReference>
<dbReference type="EMBL" id="MLQL01000026">
    <property type="protein sequence ID" value="OQE16849.1"/>
    <property type="molecule type" value="Genomic_DNA"/>
</dbReference>
<dbReference type="AlphaFoldDB" id="A0A1V6ST61"/>
<protein>
    <submittedName>
        <fullName evidence="1">Uncharacterized protein</fullName>
    </submittedName>
</protein>